<keyword evidence="4" id="KW-0808">Transferase</keyword>
<evidence type="ECO:0000256" key="2">
    <source>
        <dbReference type="ARBA" id="ARBA00012438"/>
    </source>
</evidence>
<protein>
    <recommendedName>
        <fullName evidence="2">histidine kinase</fullName>
        <ecNumber evidence="2">2.7.13.3</ecNumber>
    </recommendedName>
</protein>
<proteinExistence type="predicted"/>
<dbReference type="EC" id="2.7.13.3" evidence="2"/>
<keyword evidence="4" id="KW-0418">Kinase</keyword>
<evidence type="ECO:0000313" key="4">
    <source>
        <dbReference type="EMBL" id="SIT06306.1"/>
    </source>
</evidence>
<feature type="domain" description="Signal transduction histidine kinase dimerisation/phosphoacceptor" evidence="3">
    <location>
        <begin position="26"/>
        <end position="81"/>
    </location>
</feature>
<dbReference type="OrthoDB" id="680907at2"/>
<dbReference type="KEGG" id="fln:FLA_3936"/>
<evidence type="ECO:0000259" key="3">
    <source>
        <dbReference type="Pfam" id="PF00512"/>
    </source>
</evidence>
<reference evidence="5" key="1">
    <citation type="submission" date="2017-01" db="EMBL/GenBank/DDBJ databases">
        <authorList>
            <person name="Varghese N."/>
            <person name="Submissions S."/>
        </authorList>
    </citation>
    <scope>NUCLEOTIDE SEQUENCE [LARGE SCALE GENOMIC DNA]</scope>
    <source>
        <strain evidence="5">DSM 21054</strain>
    </source>
</reference>
<dbReference type="InterPro" id="IPR036097">
    <property type="entry name" value="HisK_dim/P_sf"/>
</dbReference>
<keyword evidence="5" id="KW-1185">Reference proteome</keyword>
<dbReference type="InterPro" id="IPR003661">
    <property type="entry name" value="HisK_dim/P_dom"/>
</dbReference>
<dbReference type="Pfam" id="PF00512">
    <property type="entry name" value="HisKA"/>
    <property type="match status" value="1"/>
</dbReference>
<dbReference type="AlphaFoldDB" id="A0A173MJU2"/>
<name>A0A173MJU2_9BACT</name>
<evidence type="ECO:0000256" key="1">
    <source>
        <dbReference type="ARBA" id="ARBA00000085"/>
    </source>
</evidence>
<sequence>MCALSNKSDYTSKKNFIALQQLLHSREKEITQLKHDLRTPVTSIQLIAEFIINNSSDDINDHKEKLAIIIECCQQINTQLEHSPMHDIAL</sequence>
<accession>A0A173MJU2</accession>
<comment type="catalytic activity">
    <reaction evidence="1">
        <text>ATP + protein L-histidine = ADP + protein N-phospho-L-histidine.</text>
        <dbReference type="EC" id="2.7.13.3"/>
    </reaction>
</comment>
<dbReference type="STRING" id="477680.SAMN05421788_103250"/>
<dbReference type="Proteomes" id="UP000186917">
    <property type="component" value="Unassembled WGS sequence"/>
</dbReference>
<evidence type="ECO:0000313" key="5">
    <source>
        <dbReference type="Proteomes" id="UP000186917"/>
    </source>
</evidence>
<gene>
    <name evidence="4" type="ORF">SAMN05421788_103250</name>
</gene>
<dbReference type="GO" id="GO:0000155">
    <property type="term" value="F:phosphorelay sensor kinase activity"/>
    <property type="evidence" value="ECO:0007669"/>
    <property type="project" value="InterPro"/>
</dbReference>
<dbReference type="Gene3D" id="1.10.287.130">
    <property type="match status" value="1"/>
</dbReference>
<dbReference type="CDD" id="cd00082">
    <property type="entry name" value="HisKA"/>
    <property type="match status" value="1"/>
</dbReference>
<dbReference type="EMBL" id="FTOR01000003">
    <property type="protein sequence ID" value="SIT06306.1"/>
    <property type="molecule type" value="Genomic_DNA"/>
</dbReference>
<dbReference type="SUPFAM" id="SSF47384">
    <property type="entry name" value="Homodimeric domain of signal transducing histidine kinase"/>
    <property type="match status" value="1"/>
</dbReference>
<organism evidence="4 5">
    <name type="scientific">Filimonas lacunae</name>
    <dbReference type="NCBI Taxonomy" id="477680"/>
    <lineage>
        <taxon>Bacteria</taxon>
        <taxon>Pseudomonadati</taxon>
        <taxon>Bacteroidota</taxon>
        <taxon>Chitinophagia</taxon>
        <taxon>Chitinophagales</taxon>
        <taxon>Chitinophagaceae</taxon>
        <taxon>Filimonas</taxon>
    </lineage>
</organism>
<dbReference type="RefSeq" id="WP_076379017.1">
    <property type="nucleotide sequence ID" value="NZ_AP017422.1"/>
</dbReference>